<dbReference type="WBParaSite" id="Csp11.Scaffold629.g16389.t1">
    <property type="protein sequence ID" value="Csp11.Scaffold629.g16389.t1"/>
    <property type="gene ID" value="Csp11.Scaffold629.g16389"/>
</dbReference>
<dbReference type="STRING" id="1561998.A0A1I7UA26"/>
<dbReference type="Proteomes" id="UP000095282">
    <property type="component" value="Unplaced"/>
</dbReference>
<dbReference type="eggNOG" id="KOG4271">
    <property type="taxonomic scope" value="Eukaryota"/>
</dbReference>
<protein>
    <submittedName>
        <fullName evidence="2">Neur_chan_LBD domain-containing protein</fullName>
    </submittedName>
</protein>
<sequence>MEWSMARDYMRCHPLFNVLFESNDYDLEVWTPKTFNVDEKSRLPAEILLLPEAAKVFEQFRKKRENSNILRTNTIFHWEIIESEEMVTCYYRHIRMTETEYVNCEP</sequence>
<name>A0A1I7UA26_9PELO</name>
<evidence type="ECO:0000313" key="2">
    <source>
        <dbReference type="WBParaSite" id="Csp11.Scaffold629.g16389.t1"/>
    </source>
</evidence>
<evidence type="ECO:0000313" key="1">
    <source>
        <dbReference type="Proteomes" id="UP000095282"/>
    </source>
</evidence>
<reference evidence="2" key="1">
    <citation type="submission" date="2016-11" db="UniProtKB">
        <authorList>
            <consortium name="WormBaseParasite"/>
        </authorList>
    </citation>
    <scope>IDENTIFICATION</scope>
</reference>
<dbReference type="AlphaFoldDB" id="A0A1I7UA26"/>
<organism evidence="1 2">
    <name type="scientific">Caenorhabditis tropicalis</name>
    <dbReference type="NCBI Taxonomy" id="1561998"/>
    <lineage>
        <taxon>Eukaryota</taxon>
        <taxon>Metazoa</taxon>
        <taxon>Ecdysozoa</taxon>
        <taxon>Nematoda</taxon>
        <taxon>Chromadorea</taxon>
        <taxon>Rhabditida</taxon>
        <taxon>Rhabditina</taxon>
        <taxon>Rhabditomorpha</taxon>
        <taxon>Rhabditoidea</taxon>
        <taxon>Rhabditidae</taxon>
        <taxon>Peloderinae</taxon>
        <taxon>Caenorhabditis</taxon>
    </lineage>
</organism>
<proteinExistence type="predicted"/>
<keyword evidence="1" id="KW-1185">Reference proteome</keyword>
<accession>A0A1I7UA26</accession>